<keyword evidence="3" id="KW-1185">Reference proteome</keyword>
<dbReference type="EMBL" id="JH993033">
    <property type="protein sequence ID" value="EKX40219.1"/>
    <property type="molecule type" value="Genomic_DNA"/>
</dbReference>
<evidence type="ECO:0000313" key="1">
    <source>
        <dbReference type="EMBL" id="EKX40219.1"/>
    </source>
</evidence>
<dbReference type="EnsemblProtists" id="EKX40219">
    <property type="protein sequence ID" value="EKX40219"/>
    <property type="gene ID" value="GUITHDRAFT_154192"/>
</dbReference>
<evidence type="ECO:0000313" key="2">
    <source>
        <dbReference type="EnsemblProtists" id="EKX40219"/>
    </source>
</evidence>
<sequence length="71" mass="7776">MSHDESMQSRTISPRESTSTLGTLLFVILKLHLPSAPSLKAELTRILTPEENFIKGLHVVTHSSLSFVASS</sequence>
<evidence type="ECO:0000313" key="3">
    <source>
        <dbReference type="Proteomes" id="UP000011087"/>
    </source>
</evidence>
<protein>
    <submittedName>
        <fullName evidence="1 2">Uncharacterized protein</fullName>
    </submittedName>
</protein>
<name>L1IWG7_GUITC</name>
<dbReference type="AlphaFoldDB" id="L1IWG7"/>
<proteinExistence type="predicted"/>
<reference evidence="2" key="3">
    <citation type="submission" date="2016-03" db="UniProtKB">
        <authorList>
            <consortium name="EnsemblProtists"/>
        </authorList>
    </citation>
    <scope>IDENTIFICATION</scope>
</reference>
<dbReference type="HOGENOM" id="CLU_2745428_0_0_1"/>
<dbReference type="KEGG" id="gtt:GUITHDRAFT_154192"/>
<accession>L1IWG7</accession>
<dbReference type="GeneID" id="17297028"/>
<dbReference type="Proteomes" id="UP000011087">
    <property type="component" value="Unassembled WGS sequence"/>
</dbReference>
<dbReference type="PaxDb" id="55529-EKX40219"/>
<gene>
    <name evidence="1" type="ORF">GUITHDRAFT_154192</name>
</gene>
<dbReference type="RefSeq" id="XP_005827199.1">
    <property type="nucleotide sequence ID" value="XM_005827142.1"/>
</dbReference>
<reference evidence="3" key="2">
    <citation type="submission" date="2012-11" db="EMBL/GenBank/DDBJ databases">
        <authorList>
            <person name="Kuo A."/>
            <person name="Curtis B.A."/>
            <person name="Tanifuji G."/>
            <person name="Burki F."/>
            <person name="Gruber A."/>
            <person name="Irimia M."/>
            <person name="Maruyama S."/>
            <person name="Arias M.C."/>
            <person name="Ball S.G."/>
            <person name="Gile G.H."/>
            <person name="Hirakawa Y."/>
            <person name="Hopkins J.F."/>
            <person name="Rensing S.A."/>
            <person name="Schmutz J."/>
            <person name="Symeonidi A."/>
            <person name="Elias M."/>
            <person name="Eveleigh R.J."/>
            <person name="Herman E.K."/>
            <person name="Klute M.J."/>
            <person name="Nakayama T."/>
            <person name="Obornik M."/>
            <person name="Reyes-Prieto A."/>
            <person name="Armbrust E.V."/>
            <person name="Aves S.J."/>
            <person name="Beiko R.G."/>
            <person name="Coutinho P."/>
            <person name="Dacks J.B."/>
            <person name="Durnford D.G."/>
            <person name="Fast N.M."/>
            <person name="Green B.R."/>
            <person name="Grisdale C."/>
            <person name="Hempe F."/>
            <person name="Henrissat B."/>
            <person name="Hoppner M.P."/>
            <person name="Ishida K.-I."/>
            <person name="Kim E."/>
            <person name="Koreny L."/>
            <person name="Kroth P.G."/>
            <person name="Liu Y."/>
            <person name="Malik S.-B."/>
            <person name="Maier U.G."/>
            <person name="McRose D."/>
            <person name="Mock T."/>
            <person name="Neilson J.A."/>
            <person name="Onodera N.T."/>
            <person name="Poole A.M."/>
            <person name="Pritham E.J."/>
            <person name="Richards T.A."/>
            <person name="Rocap G."/>
            <person name="Roy S.W."/>
            <person name="Sarai C."/>
            <person name="Schaack S."/>
            <person name="Shirato S."/>
            <person name="Slamovits C.H."/>
            <person name="Spencer D.F."/>
            <person name="Suzuki S."/>
            <person name="Worden A.Z."/>
            <person name="Zauner S."/>
            <person name="Barry K."/>
            <person name="Bell C."/>
            <person name="Bharti A.K."/>
            <person name="Crow J.A."/>
            <person name="Grimwood J."/>
            <person name="Kramer R."/>
            <person name="Lindquist E."/>
            <person name="Lucas S."/>
            <person name="Salamov A."/>
            <person name="McFadden G.I."/>
            <person name="Lane C.E."/>
            <person name="Keeling P.J."/>
            <person name="Gray M.W."/>
            <person name="Grigoriev I.V."/>
            <person name="Archibald J.M."/>
        </authorList>
    </citation>
    <scope>NUCLEOTIDE SEQUENCE</scope>
    <source>
        <strain evidence="3">CCMP2712</strain>
    </source>
</reference>
<reference evidence="1 3" key="1">
    <citation type="journal article" date="2012" name="Nature">
        <title>Algal genomes reveal evolutionary mosaicism and the fate of nucleomorphs.</title>
        <authorList>
            <consortium name="DOE Joint Genome Institute"/>
            <person name="Curtis B.A."/>
            <person name="Tanifuji G."/>
            <person name="Burki F."/>
            <person name="Gruber A."/>
            <person name="Irimia M."/>
            <person name="Maruyama S."/>
            <person name="Arias M.C."/>
            <person name="Ball S.G."/>
            <person name="Gile G.H."/>
            <person name="Hirakawa Y."/>
            <person name="Hopkins J.F."/>
            <person name="Kuo A."/>
            <person name="Rensing S.A."/>
            <person name="Schmutz J."/>
            <person name="Symeonidi A."/>
            <person name="Elias M."/>
            <person name="Eveleigh R.J."/>
            <person name="Herman E.K."/>
            <person name="Klute M.J."/>
            <person name="Nakayama T."/>
            <person name="Obornik M."/>
            <person name="Reyes-Prieto A."/>
            <person name="Armbrust E.V."/>
            <person name="Aves S.J."/>
            <person name="Beiko R.G."/>
            <person name="Coutinho P."/>
            <person name="Dacks J.B."/>
            <person name="Durnford D.G."/>
            <person name="Fast N.M."/>
            <person name="Green B.R."/>
            <person name="Grisdale C.J."/>
            <person name="Hempel F."/>
            <person name="Henrissat B."/>
            <person name="Hoppner M.P."/>
            <person name="Ishida K."/>
            <person name="Kim E."/>
            <person name="Koreny L."/>
            <person name="Kroth P.G."/>
            <person name="Liu Y."/>
            <person name="Malik S.B."/>
            <person name="Maier U.G."/>
            <person name="McRose D."/>
            <person name="Mock T."/>
            <person name="Neilson J.A."/>
            <person name="Onodera N.T."/>
            <person name="Poole A.M."/>
            <person name="Pritham E.J."/>
            <person name="Richards T.A."/>
            <person name="Rocap G."/>
            <person name="Roy S.W."/>
            <person name="Sarai C."/>
            <person name="Schaack S."/>
            <person name="Shirato S."/>
            <person name="Slamovits C.H."/>
            <person name="Spencer D.F."/>
            <person name="Suzuki S."/>
            <person name="Worden A.Z."/>
            <person name="Zauner S."/>
            <person name="Barry K."/>
            <person name="Bell C."/>
            <person name="Bharti A.K."/>
            <person name="Crow J.A."/>
            <person name="Grimwood J."/>
            <person name="Kramer R."/>
            <person name="Lindquist E."/>
            <person name="Lucas S."/>
            <person name="Salamov A."/>
            <person name="McFadden G.I."/>
            <person name="Lane C.E."/>
            <person name="Keeling P.J."/>
            <person name="Gray M.W."/>
            <person name="Grigoriev I.V."/>
            <person name="Archibald J.M."/>
        </authorList>
    </citation>
    <scope>NUCLEOTIDE SEQUENCE</scope>
    <source>
        <strain evidence="1 3">CCMP2712</strain>
    </source>
</reference>
<organism evidence="1">
    <name type="scientific">Guillardia theta (strain CCMP2712)</name>
    <name type="common">Cryptophyte</name>
    <dbReference type="NCBI Taxonomy" id="905079"/>
    <lineage>
        <taxon>Eukaryota</taxon>
        <taxon>Cryptophyceae</taxon>
        <taxon>Pyrenomonadales</taxon>
        <taxon>Geminigeraceae</taxon>
        <taxon>Guillardia</taxon>
    </lineage>
</organism>